<dbReference type="OrthoDB" id="427480at2759"/>
<reference evidence="3" key="1">
    <citation type="submission" date="2021-05" db="EMBL/GenBank/DDBJ databases">
        <title>The genome of the haptophyte Pavlova lutheri (Diacronema luteri, Pavlovales) - a model for lipid biosynthesis in eukaryotic algae.</title>
        <authorList>
            <person name="Hulatt C.J."/>
            <person name="Posewitz M.C."/>
        </authorList>
    </citation>
    <scope>NUCLEOTIDE SEQUENCE</scope>
    <source>
        <strain evidence="3">NIVA-4/92</strain>
    </source>
</reference>
<dbReference type="Pfam" id="PF03109">
    <property type="entry name" value="ABC1"/>
    <property type="match status" value="1"/>
</dbReference>
<dbReference type="AlphaFoldDB" id="A0A8J5XFU2"/>
<dbReference type="GO" id="GO:0055088">
    <property type="term" value="P:lipid homeostasis"/>
    <property type="evidence" value="ECO:0007669"/>
    <property type="project" value="TreeGrafter"/>
</dbReference>
<dbReference type="PANTHER" id="PTHR43173:SF19">
    <property type="entry name" value="AARF DOMAIN-CONTAINING PROTEIN KINASE 1"/>
    <property type="match status" value="1"/>
</dbReference>
<dbReference type="Proteomes" id="UP000751190">
    <property type="component" value="Unassembled WGS sequence"/>
</dbReference>
<dbReference type="GO" id="GO:0005743">
    <property type="term" value="C:mitochondrial inner membrane"/>
    <property type="evidence" value="ECO:0007669"/>
    <property type="project" value="TreeGrafter"/>
</dbReference>
<proteinExistence type="inferred from homology"/>
<evidence type="ECO:0000259" key="2">
    <source>
        <dbReference type="Pfam" id="PF03109"/>
    </source>
</evidence>
<name>A0A8J5XFU2_DIALT</name>
<dbReference type="InterPro" id="IPR011009">
    <property type="entry name" value="Kinase-like_dom_sf"/>
</dbReference>
<dbReference type="CDD" id="cd13969">
    <property type="entry name" value="ADCK1-like"/>
    <property type="match status" value="1"/>
</dbReference>
<dbReference type="EMBL" id="JAGTXO010000005">
    <property type="protein sequence ID" value="KAG8468056.1"/>
    <property type="molecule type" value="Genomic_DNA"/>
</dbReference>
<gene>
    <name evidence="3" type="ORF">KFE25_007108</name>
</gene>
<comment type="similarity">
    <text evidence="1">Belongs to the protein kinase superfamily. ADCK protein kinase family.</text>
</comment>
<dbReference type="SUPFAM" id="SSF56112">
    <property type="entry name" value="Protein kinase-like (PK-like)"/>
    <property type="match status" value="1"/>
</dbReference>
<feature type="domain" description="ABC1 atypical kinase-like" evidence="2">
    <location>
        <begin position="120"/>
        <end position="368"/>
    </location>
</feature>
<dbReference type="InterPro" id="IPR004147">
    <property type="entry name" value="ABC1_dom"/>
</dbReference>
<accession>A0A8J5XFU2</accession>
<dbReference type="InterPro" id="IPR051130">
    <property type="entry name" value="Mito_struct-func_regulator"/>
</dbReference>
<protein>
    <recommendedName>
        <fullName evidence="2">ABC1 atypical kinase-like domain-containing protein</fullName>
    </recommendedName>
</protein>
<organism evidence="3 4">
    <name type="scientific">Diacronema lutheri</name>
    <name type="common">Unicellular marine alga</name>
    <name type="synonym">Monochrysis lutheri</name>
    <dbReference type="NCBI Taxonomy" id="2081491"/>
    <lineage>
        <taxon>Eukaryota</taxon>
        <taxon>Haptista</taxon>
        <taxon>Haptophyta</taxon>
        <taxon>Pavlovophyceae</taxon>
        <taxon>Pavlovales</taxon>
        <taxon>Pavlovaceae</taxon>
        <taxon>Diacronema</taxon>
    </lineage>
</organism>
<evidence type="ECO:0000313" key="4">
    <source>
        <dbReference type="Proteomes" id="UP000751190"/>
    </source>
</evidence>
<dbReference type="OMA" id="RCNPEDI"/>
<dbReference type="InterPro" id="IPR045307">
    <property type="entry name" value="ADCK1_dom"/>
</dbReference>
<dbReference type="PANTHER" id="PTHR43173">
    <property type="entry name" value="ABC1 FAMILY PROTEIN"/>
    <property type="match status" value="1"/>
</dbReference>
<sequence length="535" mass="58274">MATRNLLRRVATVGAAGAVGAAVAGAAGAGALYASDRPMFHAYVRVGRCAVAASKIVLDYRATARASTDASALAAAHARGGETLRAVCEANGGVYIKIGQHIALLDYLVPEPYLRALRPLFDCAPRTPYERVREMLQLELGAPVEALFAEFEREPIASASLAQVHRARSLADGRMLAVKVQHPPLQDMLRTEVGLLAALVRVVRLLEPSFGFEWLVDEVRLNLPLELDFRNEARNAEKCRACLARRFGERVRVPRVHAQLSSARVLTMDFEAGTPASDAASVRALGLDPRGVARLLGQVWGEMMFVSGWVHCDAHPGNILVRTDGRGRVQLVLLDHGLYRQIDDDLRAQWARLWAAVVLSDESQIRRVTRELGVHSRRMEKLGSGLTFTLVAAMLTAKPYSAVASGSLDALDVRALATDAAERAALASDVSKYGTAIIEVLESLPRPLLLLLKVNDALRSAGLRLGARPSDTYIVTALESLRALRGCSGSARARHWATRPRAQFSLLRARLRICTYLLAEWLADAWRAVLARTSV</sequence>
<dbReference type="GO" id="GO:0007005">
    <property type="term" value="P:mitochondrion organization"/>
    <property type="evidence" value="ECO:0007669"/>
    <property type="project" value="TreeGrafter"/>
</dbReference>
<comment type="caution">
    <text evidence="3">The sequence shown here is derived from an EMBL/GenBank/DDBJ whole genome shotgun (WGS) entry which is preliminary data.</text>
</comment>
<evidence type="ECO:0000313" key="3">
    <source>
        <dbReference type="EMBL" id="KAG8468056.1"/>
    </source>
</evidence>
<evidence type="ECO:0000256" key="1">
    <source>
        <dbReference type="ARBA" id="ARBA00009670"/>
    </source>
</evidence>
<keyword evidence="4" id="KW-1185">Reference proteome</keyword>